<dbReference type="NCBIfam" id="TIGR01709">
    <property type="entry name" value="typeII_sec_gspL"/>
    <property type="match status" value="1"/>
</dbReference>
<name>A0A1B7IQC1_9ENTR</name>
<dbReference type="AlphaFoldDB" id="A0A1B7IQC1"/>
<evidence type="ECO:0000256" key="3">
    <source>
        <dbReference type="ARBA" id="ARBA00010637"/>
    </source>
</evidence>
<evidence type="ECO:0000256" key="5">
    <source>
        <dbReference type="ARBA" id="ARBA00022475"/>
    </source>
</evidence>
<dbReference type="GO" id="GO:0015628">
    <property type="term" value="P:protein secretion by the type II secretion system"/>
    <property type="evidence" value="ECO:0007669"/>
    <property type="project" value="InterPro"/>
</dbReference>
<comment type="similarity">
    <text evidence="2">Belongs to the GSP L family.</text>
</comment>
<reference evidence="13 14" key="1">
    <citation type="submission" date="2016-04" db="EMBL/GenBank/DDBJ databases">
        <title>ATOL: Assembling a taxonomically balanced genome-scale reconstruction of the evolutionary history of the Enterobacteriaceae.</title>
        <authorList>
            <person name="Plunkett G.III."/>
            <person name="Neeno-Eckwall E.C."/>
            <person name="Glasner J.D."/>
            <person name="Perna N.T."/>
        </authorList>
    </citation>
    <scope>NUCLEOTIDE SEQUENCE [LARGE SCALE GENOMIC DNA]</scope>
    <source>
        <strain evidence="13 14">ATCC 51605</strain>
    </source>
</reference>
<evidence type="ECO:0000256" key="2">
    <source>
        <dbReference type="ARBA" id="ARBA00005318"/>
    </source>
</evidence>
<dbReference type="Proteomes" id="UP000078410">
    <property type="component" value="Unassembled WGS sequence"/>
</dbReference>
<comment type="similarity">
    <text evidence="3">Belongs to the GSP M family.</text>
</comment>
<keyword evidence="10" id="KW-0472">Membrane</keyword>
<accession>A0A1B7IQC1</accession>
<feature type="domain" description="GspL cytoplasmic actin-ATPase-like" evidence="11">
    <location>
        <begin position="5"/>
        <end position="175"/>
    </location>
</feature>
<evidence type="ECO:0000256" key="10">
    <source>
        <dbReference type="ARBA" id="ARBA00023136"/>
    </source>
</evidence>
<keyword evidence="9" id="KW-1133">Transmembrane helix</keyword>
<dbReference type="InterPro" id="IPR007690">
    <property type="entry name" value="T2SS_GspM"/>
</dbReference>
<evidence type="ECO:0000313" key="13">
    <source>
        <dbReference type="EMBL" id="OAT31936.1"/>
    </source>
</evidence>
<feature type="domain" description="GspL periplasmic" evidence="12">
    <location>
        <begin position="217"/>
        <end position="346"/>
    </location>
</feature>
<keyword evidence="7" id="KW-0812">Transmembrane</keyword>
<dbReference type="Pfam" id="PF05134">
    <property type="entry name" value="T2SSL"/>
    <property type="match status" value="1"/>
</dbReference>
<dbReference type="Pfam" id="PF12693">
    <property type="entry name" value="GspL_C"/>
    <property type="match status" value="1"/>
</dbReference>
<dbReference type="Gene3D" id="3.30.420.380">
    <property type="match status" value="1"/>
</dbReference>
<evidence type="ECO:0000256" key="1">
    <source>
        <dbReference type="ARBA" id="ARBA00004377"/>
    </source>
</evidence>
<evidence type="ECO:0000256" key="9">
    <source>
        <dbReference type="ARBA" id="ARBA00022989"/>
    </source>
</evidence>
<evidence type="ECO:0000256" key="4">
    <source>
        <dbReference type="ARBA" id="ARBA00022448"/>
    </source>
</evidence>
<gene>
    <name evidence="13" type="ORF">M975_1828</name>
</gene>
<dbReference type="CDD" id="cd24017">
    <property type="entry name" value="ASKHA_T2SSL_N"/>
    <property type="match status" value="1"/>
</dbReference>
<dbReference type="OrthoDB" id="7011844at2"/>
<evidence type="ECO:0000259" key="11">
    <source>
        <dbReference type="Pfam" id="PF05134"/>
    </source>
</evidence>
<organism evidence="13 14">
    <name type="scientific">Buttiauxella brennerae ATCC 51605</name>
    <dbReference type="NCBI Taxonomy" id="1354251"/>
    <lineage>
        <taxon>Bacteria</taxon>
        <taxon>Pseudomonadati</taxon>
        <taxon>Pseudomonadota</taxon>
        <taxon>Gammaproteobacteria</taxon>
        <taxon>Enterobacterales</taxon>
        <taxon>Enterobacteriaceae</taxon>
        <taxon>Buttiauxella</taxon>
    </lineage>
</organism>
<evidence type="ECO:0000256" key="8">
    <source>
        <dbReference type="ARBA" id="ARBA00022927"/>
    </source>
</evidence>
<keyword evidence="14" id="KW-1185">Reference proteome</keyword>
<dbReference type="InterPro" id="IPR023229">
    <property type="entry name" value="T2SS_M_periplasmic_sf"/>
</dbReference>
<evidence type="ECO:0000259" key="12">
    <source>
        <dbReference type="Pfam" id="PF12693"/>
    </source>
</evidence>
<dbReference type="InterPro" id="IPR043129">
    <property type="entry name" value="ATPase_NBD"/>
</dbReference>
<dbReference type="Pfam" id="PF04612">
    <property type="entry name" value="T2SSM"/>
    <property type="match status" value="1"/>
</dbReference>
<evidence type="ECO:0000256" key="7">
    <source>
        <dbReference type="ARBA" id="ARBA00022692"/>
    </source>
</evidence>
<keyword evidence="4" id="KW-0813">Transport</keyword>
<dbReference type="InterPro" id="IPR007812">
    <property type="entry name" value="T2SS_protein-GspL"/>
</dbReference>
<comment type="caution">
    <text evidence="13">The sequence shown here is derived from an EMBL/GenBank/DDBJ whole genome shotgun (WGS) entry which is preliminary data.</text>
</comment>
<evidence type="ECO:0000313" key="14">
    <source>
        <dbReference type="Proteomes" id="UP000078410"/>
    </source>
</evidence>
<dbReference type="Gene3D" id="3.30.420.370">
    <property type="match status" value="1"/>
</dbReference>
<dbReference type="PATRIC" id="fig|1354251.4.peg.1887"/>
<dbReference type="InterPro" id="IPR024230">
    <property type="entry name" value="GspL_cyto_dom"/>
</dbReference>
<dbReference type="Gene3D" id="3.30.1360.100">
    <property type="entry name" value="General secretion pathway protein M, EpsM"/>
    <property type="match status" value="1"/>
</dbReference>
<evidence type="ECO:0000256" key="6">
    <source>
        <dbReference type="ARBA" id="ARBA00022519"/>
    </source>
</evidence>
<dbReference type="RefSeq" id="WP_064558909.1">
    <property type="nucleotide sequence ID" value="NZ_LXER01000017.1"/>
</dbReference>
<dbReference type="SUPFAM" id="SSF103054">
    <property type="entry name" value="General secretion pathway protein M, EpsM"/>
    <property type="match status" value="1"/>
</dbReference>
<dbReference type="GO" id="GO:0005886">
    <property type="term" value="C:plasma membrane"/>
    <property type="evidence" value="ECO:0007669"/>
    <property type="project" value="UniProtKB-SubCell"/>
</dbReference>
<dbReference type="EMBL" id="LXER01000017">
    <property type="protein sequence ID" value="OAT31936.1"/>
    <property type="molecule type" value="Genomic_DNA"/>
</dbReference>
<keyword evidence="5" id="KW-1003">Cell membrane</keyword>
<keyword evidence="8" id="KW-0653">Protein transport</keyword>
<dbReference type="SUPFAM" id="SSF53067">
    <property type="entry name" value="Actin-like ATPase domain"/>
    <property type="match status" value="1"/>
</dbReference>
<dbReference type="GO" id="GO:0009276">
    <property type="term" value="C:Gram-negative-bacterium-type cell wall"/>
    <property type="evidence" value="ECO:0007669"/>
    <property type="project" value="InterPro"/>
</dbReference>
<dbReference type="GO" id="GO:0015627">
    <property type="term" value="C:type II protein secretion system complex"/>
    <property type="evidence" value="ECO:0007669"/>
    <property type="project" value="InterPro"/>
</dbReference>
<evidence type="ECO:0008006" key="15">
    <source>
        <dbReference type="Google" id="ProtNLM"/>
    </source>
</evidence>
<sequence length="478" mass="53462">MNETLLIRLASHAQQTIYWWLFTADDQLLFSGELADAASLVNLQSYAASRQVIALVPACDVVLKSVSLPGKLTRKTQNALPFLLEDEVVEDPIKLHVAVLAHESPLVHLAAIEHSVMQQWLKWLEDAGLTINRMLPDVFALPDYDTGCCVCFGEQYLIRESRWRGMVLEQELMACLPEDNIARWQPAPQTLPLRVSHLPAGTLLQGAYQPRKYKNGQLAIWRVPAWLLAASLVITLASTALENFTDSREQAQLNQQMIAIYRQTFPGNKRVSDPWNEFQKKMEAHSSHFLPLVRTLDSVLPSSVQVQSLQFDAPGRELQAQLSGATAIALKAMEQQLPANFALRVNEKDGATIYLRMQTTRPKVAHSELTRVQQMKQKLTRMQILAAQKPLLPAPDADIAALIEQASLKAHLPVSPPAQQGNQLEFRYPGALRFSDFANWLQTLELQYGIVTQEVQLTGKGQGTVEVKRLVLSRGSRS</sequence>
<protein>
    <recommendedName>
        <fullName evidence="15">Type II secretion system protein L</fullName>
    </recommendedName>
</protein>
<comment type="subcellular location">
    <subcellularLocation>
        <location evidence="1">Cell inner membrane</location>
        <topology evidence="1">Single-pass membrane protein</topology>
    </subcellularLocation>
</comment>
<keyword evidence="6" id="KW-0997">Cell inner membrane</keyword>
<proteinExistence type="inferred from homology"/>
<dbReference type="InterPro" id="IPR025691">
    <property type="entry name" value="GspL_pp_dom"/>
</dbReference>